<dbReference type="PANTHER" id="PTHR30136:SF35">
    <property type="entry name" value="HTH-TYPE TRANSCRIPTIONAL REGULATOR RV1719"/>
    <property type="match status" value="1"/>
</dbReference>
<dbReference type="InterPro" id="IPR036390">
    <property type="entry name" value="WH_DNA-bd_sf"/>
</dbReference>
<organism evidence="7 8">
    <name type="scientific">Candidatus Filomicrobium marinum</name>
    <dbReference type="NCBI Taxonomy" id="1608628"/>
    <lineage>
        <taxon>Bacteria</taxon>
        <taxon>Pseudomonadati</taxon>
        <taxon>Pseudomonadota</taxon>
        <taxon>Alphaproteobacteria</taxon>
        <taxon>Hyphomicrobiales</taxon>
        <taxon>Hyphomicrobiaceae</taxon>
        <taxon>Filomicrobium</taxon>
    </lineage>
</organism>
<keyword evidence="2" id="KW-0238">DNA-binding</keyword>
<gene>
    <name evidence="7" type="ORF">YBN1229_v1_3379</name>
</gene>
<keyword evidence="1" id="KW-0805">Transcription regulation</keyword>
<reference evidence="8" key="1">
    <citation type="submission" date="2015-02" db="EMBL/GenBank/DDBJ databases">
        <authorList>
            <person name="Chooi Y.-H."/>
        </authorList>
    </citation>
    <scope>NUCLEOTIDE SEQUENCE [LARGE SCALE GENOMIC DNA]</scope>
    <source>
        <strain evidence="8">strain Y</strain>
    </source>
</reference>
<dbReference type="SUPFAM" id="SSF46785">
    <property type="entry name" value="Winged helix' DNA-binding domain"/>
    <property type="match status" value="1"/>
</dbReference>
<dbReference type="OrthoDB" id="8438735at2"/>
<dbReference type="Proteomes" id="UP000033187">
    <property type="component" value="Chromosome 1"/>
</dbReference>
<dbReference type="Gene3D" id="1.10.10.10">
    <property type="entry name" value="Winged helix-like DNA-binding domain superfamily/Winged helix DNA-binding domain"/>
    <property type="match status" value="1"/>
</dbReference>
<evidence type="ECO:0000259" key="5">
    <source>
        <dbReference type="PROSITE" id="PS51077"/>
    </source>
</evidence>
<dbReference type="Gene3D" id="3.30.450.40">
    <property type="match status" value="1"/>
</dbReference>
<dbReference type="InterPro" id="IPR005471">
    <property type="entry name" value="Tscrpt_reg_IclR_N"/>
</dbReference>
<feature type="domain" description="HTH iclR-type" evidence="5">
    <location>
        <begin position="23"/>
        <end position="85"/>
    </location>
</feature>
<dbReference type="KEGG" id="fil:BN1229_v1_2537"/>
<dbReference type="GO" id="GO:0003700">
    <property type="term" value="F:DNA-binding transcription factor activity"/>
    <property type="evidence" value="ECO:0007669"/>
    <property type="project" value="TreeGrafter"/>
</dbReference>
<feature type="domain" description="IclR-ED" evidence="6">
    <location>
        <begin position="86"/>
        <end position="269"/>
    </location>
</feature>
<dbReference type="RefSeq" id="WP_082101165.1">
    <property type="nucleotide sequence ID" value="NZ_LN829118.1"/>
</dbReference>
<sequence length="269" mass="29644">MKKQNEKSLASKSAGEGDSSDRLSALEKSMLVIEAIVDHPQPVSLPELTLRLGMPRQTIHRLLQQLTDNRLIVRDASRDRYTVGPRLSHLAFATLRSRNQTAPVRAILSALVDETGETCNVGALDGWDFVYLERIECEWSLRVHLVAGSRVRAHSTSGGKVMLAYLEPGVRKTLLQSRKLESFTPNTITNYAKLEQHLASVRELGYALNDKEQNIGIVGVAVPILDEHGTALAALALHGPESRLTAKTAVKYVPTLQRAAKKLAAVWTR</sequence>
<protein>
    <submittedName>
        <fullName evidence="7">Transcriptional regulator, IclR family</fullName>
    </submittedName>
</protein>
<evidence type="ECO:0000256" key="2">
    <source>
        <dbReference type="ARBA" id="ARBA00023125"/>
    </source>
</evidence>
<dbReference type="SMART" id="SM00346">
    <property type="entry name" value="HTH_ICLR"/>
    <property type="match status" value="1"/>
</dbReference>
<dbReference type="InterPro" id="IPR029016">
    <property type="entry name" value="GAF-like_dom_sf"/>
</dbReference>
<dbReference type="InterPro" id="IPR050707">
    <property type="entry name" value="HTH_MetabolicPath_Reg"/>
</dbReference>
<evidence type="ECO:0000313" key="7">
    <source>
        <dbReference type="EMBL" id="CPR21946.1"/>
    </source>
</evidence>
<keyword evidence="8" id="KW-1185">Reference proteome</keyword>
<evidence type="ECO:0000259" key="6">
    <source>
        <dbReference type="PROSITE" id="PS51078"/>
    </source>
</evidence>
<evidence type="ECO:0000313" key="8">
    <source>
        <dbReference type="Proteomes" id="UP000033187"/>
    </source>
</evidence>
<keyword evidence="3" id="KW-0804">Transcription</keyword>
<dbReference type="PROSITE" id="PS51078">
    <property type="entry name" value="ICLR_ED"/>
    <property type="match status" value="1"/>
</dbReference>
<name>A0A0D6JJ51_9HYPH</name>
<dbReference type="AlphaFoldDB" id="A0A0D6JJ51"/>
<feature type="region of interest" description="Disordered" evidence="4">
    <location>
        <begin position="1"/>
        <end position="21"/>
    </location>
</feature>
<dbReference type="EMBL" id="LN829119">
    <property type="protein sequence ID" value="CPR21946.1"/>
    <property type="molecule type" value="Genomic_DNA"/>
</dbReference>
<dbReference type="InterPro" id="IPR014757">
    <property type="entry name" value="Tscrpt_reg_IclR_C"/>
</dbReference>
<evidence type="ECO:0000256" key="3">
    <source>
        <dbReference type="ARBA" id="ARBA00023163"/>
    </source>
</evidence>
<dbReference type="InterPro" id="IPR036388">
    <property type="entry name" value="WH-like_DNA-bd_sf"/>
</dbReference>
<dbReference type="GO" id="GO:0045892">
    <property type="term" value="P:negative regulation of DNA-templated transcription"/>
    <property type="evidence" value="ECO:0007669"/>
    <property type="project" value="TreeGrafter"/>
</dbReference>
<dbReference type="PROSITE" id="PS51077">
    <property type="entry name" value="HTH_ICLR"/>
    <property type="match status" value="1"/>
</dbReference>
<dbReference type="KEGG" id="fiy:BN1229_v1_3379"/>
<dbReference type="PANTHER" id="PTHR30136">
    <property type="entry name" value="HELIX-TURN-HELIX TRANSCRIPTIONAL REGULATOR, ICLR FAMILY"/>
    <property type="match status" value="1"/>
</dbReference>
<dbReference type="SUPFAM" id="SSF55781">
    <property type="entry name" value="GAF domain-like"/>
    <property type="match status" value="1"/>
</dbReference>
<accession>A0A0D6JJ51</accession>
<dbReference type="Pfam" id="PF09339">
    <property type="entry name" value="HTH_IclR"/>
    <property type="match status" value="1"/>
</dbReference>
<evidence type="ECO:0000256" key="1">
    <source>
        <dbReference type="ARBA" id="ARBA00023015"/>
    </source>
</evidence>
<dbReference type="GO" id="GO:0003677">
    <property type="term" value="F:DNA binding"/>
    <property type="evidence" value="ECO:0007669"/>
    <property type="project" value="UniProtKB-KW"/>
</dbReference>
<proteinExistence type="predicted"/>
<evidence type="ECO:0000256" key="4">
    <source>
        <dbReference type="SAM" id="MobiDB-lite"/>
    </source>
</evidence>
<dbReference type="Pfam" id="PF01614">
    <property type="entry name" value="IclR_C"/>
    <property type="match status" value="1"/>
</dbReference>